<dbReference type="Proteomes" id="UP000324159">
    <property type="component" value="Unassembled WGS sequence"/>
</dbReference>
<feature type="transmembrane region" description="Helical" evidence="6">
    <location>
        <begin position="394"/>
        <end position="419"/>
    </location>
</feature>
<accession>A0A5D3WFT5</accession>
<protein>
    <recommendedName>
        <fullName evidence="7">SSD domain-containing protein</fullName>
    </recommendedName>
</protein>
<feature type="transmembrane region" description="Helical" evidence="6">
    <location>
        <begin position="941"/>
        <end position="965"/>
    </location>
</feature>
<proteinExistence type="predicted"/>
<dbReference type="PANTHER" id="PTHR33406:SF13">
    <property type="entry name" value="MEMBRANE PROTEIN YDFJ"/>
    <property type="match status" value="1"/>
</dbReference>
<dbReference type="PROSITE" id="PS50156">
    <property type="entry name" value="SSD"/>
    <property type="match status" value="1"/>
</dbReference>
<feature type="transmembrane region" description="Helical" evidence="6">
    <location>
        <begin position="318"/>
        <end position="339"/>
    </location>
</feature>
<keyword evidence="5 6" id="KW-0472">Membrane</keyword>
<evidence type="ECO:0000256" key="4">
    <source>
        <dbReference type="ARBA" id="ARBA00022989"/>
    </source>
</evidence>
<feature type="transmembrane region" description="Helical" evidence="6">
    <location>
        <begin position="359"/>
        <end position="382"/>
    </location>
</feature>
<feature type="transmembrane region" description="Helical" evidence="6">
    <location>
        <begin position="865"/>
        <end position="886"/>
    </location>
</feature>
<evidence type="ECO:0000256" key="6">
    <source>
        <dbReference type="SAM" id="Phobius"/>
    </source>
</evidence>
<keyword evidence="3 6" id="KW-0812">Transmembrane</keyword>
<feature type="transmembrane region" description="Helical" evidence="6">
    <location>
        <begin position="812"/>
        <end position="832"/>
    </location>
</feature>
<evidence type="ECO:0000259" key="7">
    <source>
        <dbReference type="PROSITE" id="PS50156"/>
    </source>
</evidence>
<reference evidence="8 9" key="1">
    <citation type="submission" date="2019-07" db="EMBL/GenBank/DDBJ databases">
        <title>Genomic Encyclopedia of Type Strains, Phase IV (KMG-IV): sequencing the most valuable type-strain genomes for metagenomic binning, comparative biology and taxonomic classification.</title>
        <authorList>
            <person name="Goeker M."/>
        </authorList>
    </citation>
    <scope>NUCLEOTIDE SEQUENCE [LARGE SCALE GENOMIC DNA]</scope>
    <source>
        <strain evidence="8 9">SS015</strain>
    </source>
</reference>
<evidence type="ECO:0000256" key="2">
    <source>
        <dbReference type="ARBA" id="ARBA00022475"/>
    </source>
</evidence>
<feature type="transmembrane region" description="Helical" evidence="6">
    <location>
        <begin position="918"/>
        <end position="935"/>
    </location>
</feature>
<feature type="domain" description="SSD" evidence="7">
    <location>
        <begin position="287"/>
        <end position="417"/>
    </location>
</feature>
<evidence type="ECO:0000256" key="1">
    <source>
        <dbReference type="ARBA" id="ARBA00004651"/>
    </source>
</evidence>
<keyword evidence="4 6" id="KW-1133">Transmembrane helix</keyword>
<sequence length="974" mass="108642">MKLALTRFSLRYPWLVMLLVLIGTVFFAVQFPKVHFDNDPENMLDAKEAVRVFHHQVKQKYNLYDFVIVGISNEQNPDGIFNVGTLGRIDRLTWQLLGLHRTEDGRVAVRDPDGKERILDLTPASAWQRALNVAFRHDPNRLFTESGESALIGRELISPSVVDNLKQAELGSLKLEYLMEHPPKTRQEALRIRDDAMSNPLYKGTLVAEDGKAICLYLPIRDKTFSYNVANLVRALTADWPTEDQVHITGLPVAEDTFGVEMLVQMATSAPLAMLAIFILLLIFFRRVSIIIAPMLVAMVSVIWAMGLLIGLGYDVHIMSSMIAIFLMPIAVADSVHMLSEFYDTYHRYGDKKETMLNVVGHLFMPMLYTSLTTIAGFASLATTPIPPVKVFGLHVAFGVAVAWLLTMTLVPAYSAIFISEKSLQKLRAQHEAGERSTMSRFLEKLGRFSYLRWRLILGVTGLVLVVSVVGISRIQVNDNPVKWFTADHEIRRADAVLNRHFGGTYTAYLTLWPAADNGPKAAELQQALLMAVREEFAAADSGQLAGFVQKLQALDPAGDATGFADRVRALAREYDQQLLAGWQQLGDAVAYLDPAGLDLAELKKRLLAEAPKQAAVIDELLRQLGDSDARGDELIDQALALIDARQQAGLEAFVDRWLLAANAPLFKRPAMLRWVEKLQLALASDPVVGKSSSAVDALKKAAYELQYRPDQSEERNRARFAVPETVPAVAQVFTQLEGMKKKDSLFHLVTRDYREANIWVQLKSGDNKYMEQVERDVERFFRDNPPPFPVKHAWAGLTYLNVVWQDKMVRGMLFSLASSFVVVLLMMVVLFRSPLYGLLAMLPLSVTIAFIYGLIGLVGKDYDMPVAVLSAMTLGLSVDFAIHFLERARQLQQKLGSWQAAAAEMFKEPATAISRNALTISIGFTPLLVAPLVPYKTVGFFLATIMAVSWLATLFLLPALLTLLRKRAFGEES</sequence>
<feature type="transmembrane region" description="Helical" evidence="6">
    <location>
        <begin position="454"/>
        <end position="473"/>
    </location>
</feature>
<evidence type="ECO:0000313" key="9">
    <source>
        <dbReference type="Proteomes" id="UP000324159"/>
    </source>
</evidence>
<dbReference type="InterPro" id="IPR050545">
    <property type="entry name" value="Mycobact_MmpL"/>
</dbReference>
<dbReference type="InterPro" id="IPR000731">
    <property type="entry name" value="SSD"/>
</dbReference>
<evidence type="ECO:0000256" key="3">
    <source>
        <dbReference type="ARBA" id="ARBA00022692"/>
    </source>
</evidence>
<dbReference type="PANTHER" id="PTHR33406">
    <property type="entry name" value="MEMBRANE PROTEIN MJ1562-RELATED"/>
    <property type="match status" value="1"/>
</dbReference>
<dbReference type="Pfam" id="PF03176">
    <property type="entry name" value="MMPL"/>
    <property type="match status" value="2"/>
</dbReference>
<dbReference type="EMBL" id="VNIB01000022">
    <property type="protein sequence ID" value="TYO95211.1"/>
    <property type="molecule type" value="Genomic_DNA"/>
</dbReference>
<organism evidence="8 9">
    <name type="scientific">Geothermobacter ehrlichii</name>
    <dbReference type="NCBI Taxonomy" id="213224"/>
    <lineage>
        <taxon>Bacteria</taxon>
        <taxon>Pseudomonadati</taxon>
        <taxon>Thermodesulfobacteriota</taxon>
        <taxon>Desulfuromonadia</taxon>
        <taxon>Desulfuromonadales</taxon>
        <taxon>Geothermobacteraceae</taxon>
        <taxon>Geothermobacter</taxon>
    </lineage>
</organism>
<keyword evidence="9" id="KW-1185">Reference proteome</keyword>
<feature type="transmembrane region" description="Helical" evidence="6">
    <location>
        <begin position="291"/>
        <end position="312"/>
    </location>
</feature>
<gene>
    <name evidence="8" type="ORF">EDC39_12211</name>
</gene>
<feature type="transmembrane region" description="Helical" evidence="6">
    <location>
        <begin position="262"/>
        <end position="284"/>
    </location>
</feature>
<comment type="subcellular location">
    <subcellularLocation>
        <location evidence="1">Cell membrane</location>
        <topology evidence="1">Multi-pass membrane protein</topology>
    </subcellularLocation>
</comment>
<evidence type="ECO:0000313" key="8">
    <source>
        <dbReference type="EMBL" id="TYO95211.1"/>
    </source>
</evidence>
<name>A0A5D3WFT5_9BACT</name>
<comment type="caution">
    <text evidence="8">The sequence shown here is derived from an EMBL/GenBank/DDBJ whole genome shotgun (WGS) entry which is preliminary data.</text>
</comment>
<dbReference type="Gene3D" id="1.20.1640.10">
    <property type="entry name" value="Multidrug efflux transporter AcrB transmembrane domain"/>
    <property type="match status" value="2"/>
</dbReference>
<evidence type="ECO:0000256" key="5">
    <source>
        <dbReference type="ARBA" id="ARBA00023136"/>
    </source>
</evidence>
<dbReference type="RefSeq" id="WP_187426828.1">
    <property type="nucleotide sequence ID" value="NZ_VNIB01000022.1"/>
</dbReference>
<dbReference type="SUPFAM" id="SSF82866">
    <property type="entry name" value="Multidrug efflux transporter AcrB transmembrane domain"/>
    <property type="match status" value="2"/>
</dbReference>
<feature type="transmembrane region" description="Helical" evidence="6">
    <location>
        <begin position="839"/>
        <end position="859"/>
    </location>
</feature>
<keyword evidence="2" id="KW-1003">Cell membrane</keyword>
<dbReference type="GO" id="GO:0005886">
    <property type="term" value="C:plasma membrane"/>
    <property type="evidence" value="ECO:0007669"/>
    <property type="project" value="UniProtKB-SubCell"/>
</dbReference>
<feature type="transmembrane region" description="Helical" evidence="6">
    <location>
        <begin position="12"/>
        <end position="31"/>
    </location>
</feature>
<dbReference type="AlphaFoldDB" id="A0A5D3WFT5"/>
<dbReference type="InterPro" id="IPR004869">
    <property type="entry name" value="MMPL_dom"/>
</dbReference>